<evidence type="ECO:0000313" key="2">
    <source>
        <dbReference type="EMBL" id="RKF63993.1"/>
    </source>
</evidence>
<keyword evidence="1" id="KW-0175">Coiled coil</keyword>
<evidence type="ECO:0000256" key="1">
    <source>
        <dbReference type="SAM" id="Coils"/>
    </source>
</evidence>
<keyword evidence="3" id="KW-1185">Reference proteome</keyword>
<dbReference type="Proteomes" id="UP000286134">
    <property type="component" value="Unassembled WGS sequence"/>
</dbReference>
<evidence type="ECO:0000313" key="3">
    <source>
        <dbReference type="Proteomes" id="UP000286134"/>
    </source>
</evidence>
<accession>A0A420I2T2</accession>
<sequence>MKKNQFKNISVLGKKVGLNFNLQNKRTIRNLSTSDEFEKELNEIKELEKRRIEKMDEMNKIDSEAQTLSNKI</sequence>
<protein>
    <submittedName>
        <fullName evidence="2">Uncharacterized protein</fullName>
    </submittedName>
</protein>
<gene>
    <name evidence="2" type="ORF">OnM2_021019</name>
</gene>
<proteinExistence type="predicted"/>
<dbReference type="AlphaFoldDB" id="A0A420I2T2"/>
<reference evidence="2 3" key="1">
    <citation type="journal article" date="2018" name="BMC Genomics">
        <title>Comparative genome analyses reveal sequence features reflecting distinct modes of host-adaptation between dicot and monocot powdery mildew.</title>
        <authorList>
            <person name="Wu Y."/>
            <person name="Ma X."/>
            <person name="Pan Z."/>
            <person name="Kale S.D."/>
            <person name="Song Y."/>
            <person name="King H."/>
            <person name="Zhang Q."/>
            <person name="Presley C."/>
            <person name="Deng X."/>
            <person name="Wei C.I."/>
            <person name="Xiao S."/>
        </authorList>
    </citation>
    <scope>NUCLEOTIDE SEQUENCE [LARGE SCALE GENOMIC DNA]</scope>
    <source>
        <strain evidence="2">UMSG2</strain>
    </source>
</reference>
<comment type="caution">
    <text evidence="2">The sequence shown here is derived from an EMBL/GenBank/DDBJ whole genome shotgun (WGS) entry which is preliminary data.</text>
</comment>
<name>A0A420I2T2_9PEZI</name>
<dbReference type="EMBL" id="MCFK01002200">
    <property type="protein sequence ID" value="RKF63993.1"/>
    <property type="molecule type" value="Genomic_DNA"/>
</dbReference>
<feature type="coiled-coil region" evidence="1">
    <location>
        <begin position="30"/>
        <end position="64"/>
    </location>
</feature>
<organism evidence="2 3">
    <name type="scientific">Erysiphe neolycopersici</name>
    <dbReference type="NCBI Taxonomy" id="212602"/>
    <lineage>
        <taxon>Eukaryota</taxon>
        <taxon>Fungi</taxon>
        <taxon>Dikarya</taxon>
        <taxon>Ascomycota</taxon>
        <taxon>Pezizomycotina</taxon>
        <taxon>Leotiomycetes</taxon>
        <taxon>Erysiphales</taxon>
        <taxon>Erysiphaceae</taxon>
        <taxon>Erysiphe</taxon>
    </lineage>
</organism>